<organism evidence="13 14">
    <name type="scientific">Heyndrickxia camelliae</name>
    <dbReference type="NCBI Taxonomy" id="1707093"/>
    <lineage>
        <taxon>Bacteria</taxon>
        <taxon>Bacillati</taxon>
        <taxon>Bacillota</taxon>
        <taxon>Bacilli</taxon>
        <taxon>Bacillales</taxon>
        <taxon>Bacillaceae</taxon>
        <taxon>Heyndrickxia</taxon>
    </lineage>
</organism>
<dbReference type="PROSITE" id="PS51176">
    <property type="entry name" value="PDH_ADH"/>
    <property type="match status" value="1"/>
</dbReference>
<evidence type="ECO:0000256" key="6">
    <source>
        <dbReference type="ARBA" id="ARBA00022605"/>
    </source>
</evidence>
<keyword evidence="5" id="KW-0827">Tyrosine biosynthesis</keyword>
<evidence type="ECO:0000256" key="1">
    <source>
        <dbReference type="ARBA" id="ARBA00005067"/>
    </source>
</evidence>
<dbReference type="GO" id="GO:0006571">
    <property type="term" value="P:tyrosine biosynthetic process"/>
    <property type="evidence" value="ECO:0007669"/>
    <property type="project" value="UniProtKB-UniPathway"/>
</dbReference>
<dbReference type="Pfam" id="PF20463">
    <property type="entry name" value="PDH_C"/>
    <property type="match status" value="1"/>
</dbReference>
<keyword evidence="8" id="KW-0520">NAD</keyword>
<dbReference type="SUPFAM" id="SSF48179">
    <property type="entry name" value="6-phosphogluconate dehydrogenase C-terminal domain-like"/>
    <property type="match status" value="1"/>
</dbReference>
<dbReference type="InterPro" id="IPR046826">
    <property type="entry name" value="PDH_N"/>
</dbReference>
<keyword evidence="9" id="KW-0057">Aromatic amino acid biosynthesis</keyword>
<evidence type="ECO:0000256" key="7">
    <source>
        <dbReference type="ARBA" id="ARBA00023002"/>
    </source>
</evidence>
<dbReference type="SUPFAM" id="SSF55021">
    <property type="entry name" value="ACT-like"/>
    <property type="match status" value="1"/>
</dbReference>
<evidence type="ECO:0000313" key="14">
    <source>
        <dbReference type="Proteomes" id="UP000233440"/>
    </source>
</evidence>
<evidence type="ECO:0000259" key="12">
    <source>
        <dbReference type="PROSITE" id="PS51671"/>
    </source>
</evidence>
<dbReference type="Gene3D" id="1.10.3660.10">
    <property type="entry name" value="6-phosphogluconate dehydrogenase C-terminal like domain"/>
    <property type="match status" value="1"/>
</dbReference>
<proteinExistence type="inferred from homology"/>
<evidence type="ECO:0000256" key="3">
    <source>
        <dbReference type="ARBA" id="ARBA00012068"/>
    </source>
</evidence>
<keyword evidence="14" id="KW-1185">Reference proteome</keyword>
<feature type="domain" description="Prephenate/arogenate dehydrogenase" evidence="11">
    <location>
        <begin position="3"/>
        <end position="292"/>
    </location>
</feature>
<dbReference type="Gene3D" id="3.30.70.260">
    <property type="match status" value="1"/>
</dbReference>
<evidence type="ECO:0000256" key="9">
    <source>
        <dbReference type="ARBA" id="ARBA00023141"/>
    </source>
</evidence>
<dbReference type="CDD" id="cd04909">
    <property type="entry name" value="ACT_PDH-BS"/>
    <property type="match status" value="1"/>
</dbReference>
<dbReference type="FunFam" id="3.40.50.720:FF:000208">
    <property type="entry name" value="Prephenate dehydrogenase"/>
    <property type="match status" value="1"/>
</dbReference>
<accession>A0A2N3LMZ4</accession>
<dbReference type="InterPro" id="IPR002912">
    <property type="entry name" value="ACT_dom"/>
</dbReference>
<sequence>MRGNVFIVGLGLIGGSLALNIKKQHPEAVIYGYDVNKEEIEKAIILKIIDEGTESFQKGSELADLIILATPVLETQKLMEQLVNFSLRENVLITDTGSTKKSIVEKATIFHDKAIQFIGGHPMAGSHKSGITAAKEQLFENAFYIFTPSSNQGSEQVNTLKEWFKGTKARFIELSADDHDEMTGILSHLPHIIASSLVEQAKDAQENFPLLSRLAAGGFRDITRIASSDPTMWASISLLNKDVLVRLLKQWIAKMNYVTELIQAENFDKLYTFFLEAKIFRDELPVHSTGVIHSFYDLFIDIPDYPGIISEITGYLAEERISITNIKILETREDIYGVLRISFQNERDRSRAKECLEKRTSYDLFIQ</sequence>
<protein>
    <recommendedName>
        <fullName evidence="4">Prephenate dehydrogenase</fullName>
        <ecNumber evidence="3">1.3.1.12</ecNumber>
    </recommendedName>
</protein>
<reference evidence="13 14" key="1">
    <citation type="submission" date="2017-11" db="EMBL/GenBank/DDBJ databases">
        <title>Bacillus camelliae sp. nov., isolated from pu'er tea.</title>
        <authorList>
            <person name="Niu L."/>
        </authorList>
    </citation>
    <scope>NUCLEOTIDE SEQUENCE [LARGE SCALE GENOMIC DNA]</scope>
    <source>
        <strain evidence="13 14">7578-1</strain>
    </source>
</reference>
<dbReference type="PROSITE" id="PS51671">
    <property type="entry name" value="ACT"/>
    <property type="match status" value="1"/>
</dbReference>
<evidence type="ECO:0000256" key="5">
    <source>
        <dbReference type="ARBA" id="ARBA00022498"/>
    </source>
</evidence>
<dbReference type="GO" id="GO:0004665">
    <property type="term" value="F:prephenate dehydrogenase (NADP+) activity"/>
    <property type="evidence" value="ECO:0007669"/>
    <property type="project" value="InterPro"/>
</dbReference>
<dbReference type="InterPro" id="IPR046825">
    <property type="entry name" value="PDH_C"/>
</dbReference>
<dbReference type="InterPro" id="IPR036291">
    <property type="entry name" value="NAD(P)-bd_dom_sf"/>
</dbReference>
<evidence type="ECO:0000256" key="10">
    <source>
        <dbReference type="ARBA" id="ARBA00049260"/>
    </source>
</evidence>
<dbReference type="GO" id="GO:0070403">
    <property type="term" value="F:NAD+ binding"/>
    <property type="evidence" value="ECO:0007669"/>
    <property type="project" value="InterPro"/>
</dbReference>
<comment type="similarity">
    <text evidence="2">Belongs to the prephenate/arogenate dehydrogenase family.</text>
</comment>
<dbReference type="OrthoDB" id="9802008at2"/>
<dbReference type="NCBIfam" id="NF005107">
    <property type="entry name" value="PRK06545.1-5"/>
    <property type="match status" value="1"/>
</dbReference>
<dbReference type="Pfam" id="PF02153">
    <property type="entry name" value="PDH_N"/>
    <property type="match status" value="1"/>
</dbReference>
<evidence type="ECO:0000256" key="2">
    <source>
        <dbReference type="ARBA" id="ARBA00007964"/>
    </source>
</evidence>
<dbReference type="Pfam" id="PF01842">
    <property type="entry name" value="ACT"/>
    <property type="match status" value="1"/>
</dbReference>
<keyword evidence="6" id="KW-0028">Amino-acid biosynthesis</keyword>
<comment type="catalytic activity">
    <reaction evidence="10">
        <text>prephenate + NAD(+) = 3-(4-hydroxyphenyl)pyruvate + CO2 + NADH</text>
        <dbReference type="Rhea" id="RHEA:13869"/>
        <dbReference type="ChEBI" id="CHEBI:16526"/>
        <dbReference type="ChEBI" id="CHEBI:29934"/>
        <dbReference type="ChEBI" id="CHEBI:36242"/>
        <dbReference type="ChEBI" id="CHEBI:57540"/>
        <dbReference type="ChEBI" id="CHEBI:57945"/>
        <dbReference type="EC" id="1.3.1.12"/>
    </reaction>
</comment>
<dbReference type="AlphaFoldDB" id="A0A2N3LMZ4"/>
<dbReference type="SUPFAM" id="SSF51735">
    <property type="entry name" value="NAD(P)-binding Rossmann-fold domains"/>
    <property type="match status" value="1"/>
</dbReference>
<name>A0A2N3LMZ4_9BACI</name>
<dbReference type="EC" id="1.3.1.12" evidence="3"/>
<evidence type="ECO:0000256" key="8">
    <source>
        <dbReference type="ARBA" id="ARBA00023027"/>
    </source>
</evidence>
<dbReference type="FunFam" id="1.10.3660.10:FF:000003">
    <property type="entry name" value="Prephenate dehydrogenase"/>
    <property type="match status" value="1"/>
</dbReference>
<comment type="pathway">
    <text evidence="1">Amino-acid biosynthesis; L-tyrosine biosynthesis; (4-hydroxyphenyl)pyruvate from prephenate (NAD(+) route): step 1/1.</text>
</comment>
<dbReference type="Gene3D" id="3.40.50.720">
    <property type="entry name" value="NAD(P)-binding Rossmann-like Domain"/>
    <property type="match status" value="1"/>
</dbReference>
<dbReference type="InterPro" id="IPR008927">
    <property type="entry name" value="6-PGluconate_DH-like_C_sf"/>
</dbReference>
<dbReference type="PANTHER" id="PTHR21363:SF0">
    <property type="entry name" value="PREPHENATE DEHYDROGENASE [NADP(+)]"/>
    <property type="match status" value="1"/>
</dbReference>
<gene>
    <name evidence="13" type="ORF">CWO92_05895</name>
</gene>
<dbReference type="InterPro" id="IPR050812">
    <property type="entry name" value="Preph/Arog_dehydrog"/>
</dbReference>
<dbReference type="Proteomes" id="UP000233440">
    <property type="component" value="Unassembled WGS sequence"/>
</dbReference>
<feature type="domain" description="ACT" evidence="12">
    <location>
        <begin position="297"/>
        <end position="367"/>
    </location>
</feature>
<dbReference type="GO" id="GO:0008977">
    <property type="term" value="F:prephenate dehydrogenase (NAD+) activity"/>
    <property type="evidence" value="ECO:0007669"/>
    <property type="project" value="UniProtKB-EC"/>
</dbReference>
<dbReference type="UniPathway" id="UPA00122">
    <property type="reaction ID" value="UER00961"/>
</dbReference>
<evidence type="ECO:0000256" key="4">
    <source>
        <dbReference type="ARBA" id="ARBA00016891"/>
    </source>
</evidence>
<dbReference type="InterPro" id="IPR045865">
    <property type="entry name" value="ACT-like_dom_sf"/>
</dbReference>
<keyword evidence="7" id="KW-0560">Oxidoreductase</keyword>
<evidence type="ECO:0000313" key="13">
    <source>
        <dbReference type="EMBL" id="PKR85903.1"/>
    </source>
</evidence>
<comment type="caution">
    <text evidence="13">The sequence shown here is derived from an EMBL/GenBank/DDBJ whole genome shotgun (WGS) entry which is preliminary data.</text>
</comment>
<evidence type="ECO:0000259" key="11">
    <source>
        <dbReference type="PROSITE" id="PS51176"/>
    </source>
</evidence>
<dbReference type="PANTHER" id="PTHR21363">
    <property type="entry name" value="PREPHENATE DEHYDROGENASE"/>
    <property type="match status" value="1"/>
</dbReference>
<dbReference type="InterPro" id="IPR003099">
    <property type="entry name" value="Prephen_DH"/>
</dbReference>
<dbReference type="RefSeq" id="WP_101353274.1">
    <property type="nucleotide sequence ID" value="NZ_PIQO01000003.1"/>
</dbReference>
<dbReference type="EMBL" id="PIQO01000003">
    <property type="protein sequence ID" value="PKR85903.1"/>
    <property type="molecule type" value="Genomic_DNA"/>
</dbReference>